<sequence>MHFDCNIDDTDEPLLSVDLSDDIKEGFRRNGDSWINLNIGSISLASRSKVCVNYLGVNNAWYFNWTVDWIGFFPSKTGRIVLSWLSLSTLSDKLLANEEIAQRAGICSTADVDSKRMQLALLVN</sequence>
<organism evidence="1 2">
    <name type="scientific">Aphanomyces euteiches</name>
    <dbReference type="NCBI Taxonomy" id="100861"/>
    <lineage>
        <taxon>Eukaryota</taxon>
        <taxon>Sar</taxon>
        <taxon>Stramenopiles</taxon>
        <taxon>Oomycota</taxon>
        <taxon>Saprolegniomycetes</taxon>
        <taxon>Saprolegniales</taxon>
        <taxon>Verrucalvaceae</taxon>
        <taxon>Aphanomyces</taxon>
    </lineage>
</organism>
<dbReference type="AlphaFoldDB" id="A0A6G0XWX9"/>
<gene>
    <name evidence="1" type="ORF">Ae201684_000648</name>
</gene>
<keyword evidence="2" id="KW-1185">Reference proteome</keyword>
<accession>A0A6G0XWX9</accession>
<protein>
    <submittedName>
        <fullName evidence="1">Uncharacterized protein</fullName>
    </submittedName>
</protein>
<dbReference type="EMBL" id="VJMJ01000003">
    <property type="protein sequence ID" value="KAF0745074.1"/>
    <property type="molecule type" value="Genomic_DNA"/>
</dbReference>
<evidence type="ECO:0000313" key="2">
    <source>
        <dbReference type="Proteomes" id="UP000481153"/>
    </source>
</evidence>
<dbReference type="Proteomes" id="UP000481153">
    <property type="component" value="Unassembled WGS sequence"/>
</dbReference>
<reference evidence="1 2" key="1">
    <citation type="submission" date="2019-07" db="EMBL/GenBank/DDBJ databases">
        <title>Genomics analysis of Aphanomyces spp. identifies a new class of oomycete effector associated with host adaptation.</title>
        <authorList>
            <person name="Gaulin E."/>
        </authorList>
    </citation>
    <scope>NUCLEOTIDE SEQUENCE [LARGE SCALE GENOMIC DNA]</scope>
    <source>
        <strain evidence="1 2">ATCC 201684</strain>
    </source>
</reference>
<proteinExistence type="predicted"/>
<name>A0A6G0XWX9_9STRA</name>
<comment type="caution">
    <text evidence="1">The sequence shown here is derived from an EMBL/GenBank/DDBJ whole genome shotgun (WGS) entry which is preliminary data.</text>
</comment>
<dbReference type="VEuPathDB" id="FungiDB:AeMF1_008747"/>
<evidence type="ECO:0000313" key="1">
    <source>
        <dbReference type="EMBL" id="KAF0745074.1"/>
    </source>
</evidence>